<dbReference type="PANTHER" id="PTHR37937:SF1">
    <property type="entry name" value="CONJUGATIVE TRANSFER: DNA TRANSPORT"/>
    <property type="match status" value="1"/>
</dbReference>
<sequence length="535" mass="60561">MKIILIIMICSKNVHISMDTRKTFLNNNICVIGGSGSGKTRFFNKPNILQMKCNYVVTDPKTSLIRETANAFYENGYDVKIMDFINTHNSMHYNPFVYIQKPLDVYKFVNNLVANTKDRTKSAGGDDFFEKAEIALLTACCFFVMAVGDSDERNINTVMDLIDMAEASEEDEKMKSALDIVFEDLEEEINVRLEKAGDNAYQLKNNYDYLAVRQYALYKKAAGKTAKSILISVGVRMAPFNLPEVRELMGDDTVDLYSIGNPKKDKTGNLIKTILYIGISDSDKSLNFIPAIMYQQLFDILYAQADSTSSGRLPIHTRFILDEFANIGQIPDFEVKIATMRSREISVNVILQNMAQLKKTYKDDWETIFGNCDTTLFLGGKEYSTLEYCSKMIGNGTFDYQTISETKGSNPTYTIGNQLINRALLDPSEIGRLKRDECLVLIRGLQVFKDKKYLLHDHENIKFTTDASDDAAAESNYFTDEKINGLLKSAKEISPYCYYDLEENEEDILPVNEGDIYTSGYIAGRSKIIDFSTTN</sequence>
<dbReference type="Pfam" id="PF02534">
    <property type="entry name" value="T4SS-DNA_transf"/>
    <property type="match status" value="1"/>
</dbReference>
<accession>A0A3E3EAQ5</accession>
<dbReference type="InterPro" id="IPR051539">
    <property type="entry name" value="T4SS-coupling_protein"/>
</dbReference>
<dbReference type="Gene3D" id="3.40.50.300">
    <property type="entry name" value="P-loop containing nucleotide triphosphate hydrolases"/>
    <property type="match status" value="1"/>
</dbReference>
<name>A0A3E3EAQ5_9FIRM</name>
<dbReference type="Proteomes" id="UP000261032">
    <property type="component" value="Unassembled WGS sequence"/>
</dbReference>
<dbReference type="InterPro" id="IPR003688">
    <property type="entry name" value="TraG/VirD4"/>
</dbReference>
<keyword evidence="4" id="KW-0812">Transmembrane</keyword>
<keyword evidence="3" id="KW-1003">Cell membrane</keyword>
<dbReference type="PANTHER" id="PTHR37937">
    <property type="entry name" value="CONJUGATIVE TRANSFER: DNA TRANSPORT"/>
    <property type="match status" value="1"/>
</dbReference>
<comment type="subcellular location">
    <subcellularLocation>
        <location evidence="1">Cell membrane</location>
        <topology evidence="1">Multi-pass membrane protein</topology>
    </subcellularLocation>
</comment>
<dbReference type="CDD" id="cd01127">
    <property type="entry name" value="TrwB_TraG_TraD_VirD4"/>
    <property type="match status" value="2"/>
</dbReference>
<keyword evidence="6" id="KW-0472">Membrane</keyword>
<comment type="similarity">
    <text evidence="2">Belongs to the VirD4/TraG family.</text>
</comment>
<dbReference type="AlphaFoldDB" id="A0A3E3EAQ5"/>
<organism evidence="7 8">
    <name type="scientific">Thomasclavelia ramosa</name>
    <dbReference type="NCBI Taxonomy" id="1547"/>
    <lineage>
        <taxon>Bacteria</taxon>
        <taxon>Bacillati</taxon>
        <taxon>Bacillota</taxon>
        <taxon>Erysipelotrichia</taxon>
        <taxon>Erysipelotrichales</taxon>
        <taxon>Coprobacillaceae</taxon>
        <taxon>Thomasclavelia</taxon>
    </lineage>
</organism>
<dbReference type="SUPFAM" id="SSF52540">
    <property type="entry name" value="P-loop containing nucleoside triphosphate hydrolases"/>
    <property type="match status" value="1"/>
</dbReference>
<comment type="caution">
    <text evidence="7">The sequence shown here is derived from an EMBL/GenBank/DDBJ whole genome shotgun (WGS) entry which is preliminary data.</text>
</comment>
<evidence type="ECO:0000256" key="5">
    <source>
        <dbReference type="ARBA" id="ARBA00022989"/>
    </source>
</evidence>
<keyword evidence="5" id="KW-1133">Transmembrane helix</keyword>
<evidence type="ECO:0000256" key="3">
    <source>
        <dbReference type="ARBA" id="ARBA00022475"/>
    </source>
</evidence>
<gene>
    <name evidence="7" type="ORF">DXB93_14300</name>
</gene>
<dbReference type="GO" id="GO:0005886">
    <property type="term" value="C:plasma membrane"/>
    <property type="evidence" value="ECO:0007669"/>
    <property type="project" value="UniProtKB-SubCell"/>
</dbReference>
<evidence type="ECO:0000313" key="7">
    <source>
        <dbReference type="EMBL" id="RGD81489.1"/>
    </source>
</evidence>
<evidence type="ECO:0000313" key="8">
    <source>
        <dbReference type="Proteomes" id="UP000261032"/>
    </source>
</evidence>
<dbReference type="EMBL" id="QUSL01000027">
    <property type="protein sequence ID" value="RGD81489.1"/>
    <property type="molecule type" value="Genomic_DNA"/>
</dbReference>
<reference evidence="7 8" key="1">
    <citation type="submission" date="2018-08" db="EMBL/GenBank/DDBJ databases">
        <title>A genome reference for cultivated species of the human gut microbiota.</title>
        <authorList>
            <person name="Zou Y."/>
            <person name="Xue W."/>
            <person name="Luo G."/>
        </authorList>
    </citation>
    <scope>NUCLEOTIDE SEQUENCE [LARGE SCALE GENOMIC DNA]</scope>
    <source>
        <strain evidence="7 8">OM06-4</strain>
    </source>
</reference>
<dbReference type="InterPro" id="IPR027417">
    <property type="entry name" value="P-loop_NTPase"/>
</dbReference>
<dbReference type="RefSeq" id="WP_117582213.1">
    <property type="nucleotide sequence ID" value="NZ_QUSL01000027.1"/>
</dbReference>
<dbReference type="NCBIfam" id="NF045973">
    <property type="entry name" value="conju_CD1115"/>
    <property type="match status" value="1"/>
</dbReference>
<evidence type="ECO:0000256" key="2">
    <source>
        <dbReference type="ARBA" id="ARBA00008806"/>
    </source>
</evidence>
<evidence type="ECO:0000256" key="1">
    <source>
        <dbReference type="ARBA" id="ARBA00004651"/>
    </source>
</evidence>
<protein>
    <submittedName>
        <fullName evidence="7">Type IV secretory system conjugative DNA transfer family protein</fullName>
    </submittedName>
</protein>
<proteinExistence type="inferred from homology"/>
<evidence type="ECO:0000256" key="4">
    <source>
        <dbReference type="ARBA" id="ARBA00022692"/>
    </source>
</evidence>
<evidence type="ECO:0000256" key="6">
    <source>
        <dbReference type="ARBA" id="ARBA00023136"/>
    </source>
</evidence>